<feature type="active site" description="Cysteine sulfenic acid (-SOH) intermediate" evidence="6">
    <location>
        <position position="48"/>
    </location>
</feature>
<evidence type="ECO:0000256" key="6">
    <source>
        <dbReference type="PIRSR" id="PIRSR637944-1"/>
    </source>
</evidence>
<dbReference type="GO" id="GO:0005829">
    <property type="term" value="C:cytosol"/>
    <property type="evidence" value="ECO:0007669"/>
    <property type="project" value="TreeGrafter"/>
</dbReference>
<dbReference type="InterPro" id="IPR013740">
    <property type="entry name" value="Redoxin"/>
</dbReference>
<dbReference type="InterPro" id="IPR036249">
    <property type="entry name" value="Thioredoxin-like_sf"/>
</dbReference>
<proteinExistence type="inferred from homology"/>
<dbReference type="Pfam" id="PF08534">
    <property type="entry name" value="Redoxin"/>
    <property type="match status" value="1"/>
</dbReference>
<keyword evidence="10" id="KW-1185">Reference proteome</keyword>
<feature type="domain" description="Thioredoxin" evidence="8">
    <location>
        <begin position="4"/>
        <end position="165"/>
    </location>
</feature>
<evidence type="ECO:0000313" key="10">
    <source>
        <dbReference type="Proteomes" id="UP000094801"/>
    </source>
</evidence>
<dbReference type="AlphaFoldDB" id="A0A1E4SX30"/>
<dbReference type="SUPFAM" id="SSF52833">
    <property type="entry name" value="Thioredoxin-like"/>
    <property type="match status" value="1"/>
</dbReference>
<accession>A0A1E4SX30</accession>
<gene>
    <name evidence="9" type="ORF">CANARDRAFT_201742</name>
</gene>
<evidence type="ECO:0000256" key="5">
    <source>
        <dbReference type="ARBA" id="ARBA00023284"/>
    </source>
</evidence>
<name>A0A1E4SX30_9ASCO</name>
<dbReference type="GO" id="GO:0008379">
    <property type="term" value="F:thioredoxin peroxidase activity"/>
    <property type="evidence" value="ECO:0007669"/>
    <property type="project" value="InterPro"/>
</dbReference>
<evidence type="ECO:0000256" key="1">
    <source>
        <dbReference type="ARBA" id="ARBA00010505"/>
    </source>
</evidence>
<protein>
    <recommendedName>
        <fullName evidence="8">Thioredoxin domain-containing protein</fullName>
    </recommendedName>
</protein>
<dbReference type="InterPro" id="IPR037944">
    <property type="entry name" value="PRX5-like"/>
</dbReference>
<dbReference type="STRING" id="983967.A0A1E4SX30"/>
<evidence type="ECO:0000256" key="7">
    <source>
        <dbReference type="RuleBase" id="RU366011"/>
    </source>
</evidence>
<keyword evidence="3 7" id="KW-0049">Antioxidant</keyword>
<evidence type="ECO:0000259" key="8">
    <source>
        <dbReference type="PROSITE" id="PS51352"/>
    </source>
</evidence>
<dbReference type="GO" id="GO:0042744">
    <property type="term" value="P:hydrogen peroxide catabolic process"/>
    <property type="evidence" value="ECO:0007669"/>
    <property type="project" value="TreeGrafter"/>
</dbReference>
<evidence type="ECO:0000256" key="4">
    <source>
        <dbReference type="ARBA" id="ARBA00023002"/>
    </source>
</evidence>
<comment type="similarity">
    <text evidence="1 7">Belongs to the peroxiredoxin family. Prx5 subfamily.</text>
</comment>
<evidence type="ECO:0000313" key="9">
    <source>
        <dbReference type="EMBL" id="ODV84065.1"/>
    </source>
</evidence>
<dbReference type="GO" id="GO:0005739">
    <property type="term" value="C:mitochondrion"/>
    <property type="evidence" value="ECO:0007669"/>
    <property type="project" value="TreeGrafter"/>
</dbReference>
<organism evidence="9 10">
    <name type="scientific">[Candida] arabinofermentans NRRL YB-2248</name>
    <dbReference type="NCBI Taxonomy" id="983967"/>
    <lineage>
        <taxon>Eukaryota</taxon>
        <taxon>Fungi</taxon>
        <taxon>Dikarya</taxon>
        <taxon>Ascomycota</taxon>
        <taxon>Saccharomycotina</taxon>
        <taxon>Pichiomycetes</taxon>
        <taxon>Pichiales</taxon>
        <taxon>Pichiaceae</taxon>
        <taxon>Ogataea</taxon>
        <taxon>Ogataea/Candida clade</taxon>
    </lineage>
</organism>
<comment type="function">
    <text evidence="7">Thiol-specific peroxidase that catalyzes the reduction of hydrogen peroxide and organic hydroperoxides to water and alcohols, respectively. Plays a role in cell protection against oxidative stress by detoxifying peroxides.</text>
</comment>
<dbReference type="GO" id="GO:0034599">
    <property type="term" value="P:cellular response to oxidative stress"/>
    <property type="evidence" value="ECO:0007669"/>
    <property type="project" value="InterPro"/>
</dbReference>
<keyword evidence="2 7" id="KW-0575">Peroxidase</keyword>
<dbReference type="EMBL" id="KV453859">
    <property type="protein sequence ID" value="ODV84065.1"/>
    <property type="molecule type" value="Genomic_DNA"/>
</dbReference>
<dbReference type="InterPro" id="IPR013766">
    <property type="entry name" value="Thioredoxin_domain"/>
</dbReference>
<dbReference type="CDD" id="cd03013">
    <property type="entry name" value="PRX5_like"/>
    <property type="match status" value="1"/>
</dbReference>
<keyword evidence="4 7" id="KW-0560">Oxidoreductase</keyword>
<sequence length="167" mass="18377">MISIQVGDKIPDTTLYEKNPTDKLSIAKEFAKKRALILGVPGAFSGACSEVMIPGYRKHLPDFISKGYEAIIVVSVNDAFVMNAWKQSFKLEPGQQTIFFLADPEAEFTKTIGMDFDAVAFFGNIRSKRYVLAIDKGEVIAEFVEPENTPVDVTAAEKVLKALPGLE</sequence>
<dbReference type="PANTHER" id="PTHR10430:SF39">
    <property type="entry name" value="PEROXISOMAL MEMBRANE ASSOCIATED PROTEIN 20"/>
    <property type="match status" value="1"/>
</dbReference>
<dbReference type="GO" id="GO:0005777">
    <property type="term" value="C:peroxisome"/>
    <property type="evidence" value="ECO:0007669"/>
    <property type="project" value="TreeGrafter"/>
</dbReference>
<dbReference type="Proteomes" id="UP000094801">
    <property type="component" value="Unassembled WGS sequence"/>
</dbReference>
<dbReference type="PANTHER" id="PTHR10430">
    <property type="entry name" value="PEROXIREDOXIN"/>
    <property type="match status" value="1"/>
</dbReference>
<keyword evidence="5 7" id="KW-0676">Redox-active center</keyword>
<dbReference type="Gene3D" id="3.40.30.10">
    <property type="entry name" value="Glutaredoxin"/>
    <property type="match status" value="1"/>
</dbReference>
<dbReference type="PROSITE" id="PS51352">
    <property type="entry name" value="THIOREDOXIN_2"/>
    <property type="match status" value="1"/>
</dbReference>
<reference evidence="10" key="1">
    <citation type="submission" date="2016-04" db="EMBL/GenBank/DDBJ databases">
        <title>Comparative genomics of biotechnologically important yeasts.</title>
        <authorList>
            <consortium name="DOE Joint Genome Institute"/>
            <person name="Riley R."/>
            <person name="Haridas S."/>
            <person name="Wolfe K.H."/>
            <person name="Lopes M.R."/>
            <person name="Hittinger C.T."/>
            <person name="Goker M."/>
            <person name="Salamov A."/>
            <person name="Wisecaver J."/>
            <person name="Long T.M."/>
            <person name="Aerts A.L."/>
            <person name="Barry K."/>
            <person name="Choi C."/>
            <person name="Clum A."/>
            <person name="Coughlan A.Y."/>
            <person name="Deshpande S."/>
            <person name="Douglass A.P."/>
            <person name="Hanson S.J."/>
            <person name="Klenk H.-P."/>
            <person name="Labutti K."/>
            <person name="Lapidus A."/>
            <person name="Lindquist E."/>
            <person name="Lipzen A."/>
            <person name="Meier-Kolthoff J.P."/>
            <person name="Ohm R.A."/>
            <person name="Otillar R.P."/>
            <person name="Pangilinan J."/>
            <person name="Peng Y."/>
            <person name="Rokas A."/>
            <person name="Rosa C.A."/>
            <person name="Scheuner C."/>
            <person name="Sibirny A.A."/>
            <person name="Slot J.C."/>
            <person name="Stielow J.B."/>
            <person name="Sun H."/>
            <person name="Kurtzman C.P."/>
            <person name="Blackwell M."/>
            <person name="Grigoriev I.V."/>
            <person name="Jeffries T.W."/>
        </authorList>
    </citation>
    <scope>NUCLEOTIDE SEQUENCE [LARGE SCALE GENOMIC DNA]</scope>
    <source>
        <strain evidence="10">NRRL YB-2248</strain>
    </source>
</reference>
<evidence type="ECO:0000256" key="2">
    <source>
        <dbReference type="ARBA" id="ARBA00022559"/>
    </source>
</evidence>
<evidence type="ECO:0000256" key="3">
    <source>
        <dbReference type="ARBA" id="ARBA00022862"/>
    </source>
</evidence>
<dbReference type="OrthoDB" id="1882547at2759"/>
<dbReference type="GO" id="GO:0045454">
    <property type="term" value="P:cell redox homeostasis"/>
    <property type="evidence" value="ECO:0007669"/>
    <property type="project" value="TreeGrafter"/>
</dbReference>